<dbReference type="Proteomes" id="UP001604335">
    <property type="component" value="Unassembled WGS sequence"/>
</dbReference>
<evidence type="ECO:0000313" key="2">
    <source>
        <dbReference type="Proteomes" id="UP001604335"/>
    </source>
</evidence>
<dbReference type="RefSeq" id="WP_393013159.1">
    <property type="nucleotide sequence ID" value="NZ_JAZAQF010000059.1"/>
</dbReference>
<evidence type="ECO:0000313" key="1">
    <source>
        <dbReference type="EMBL" id="MFG3818157.1"/>
    </source>
</evidence>
<dbReference type="EMBL" id="JAZAQF010000059">
    <property type="protein sequence ID" value="MFG3818157.1"/>
    <property type="molecule type" value="Genomic_DNA"/>
</dbReference>
<sequence>MALRRSLVSGAIEGINPPLDGGTGVVAGIAEFATKLLAATLSRKSAAETAAETVSETGFSPLKSWLTGKLLDAKCQKLNFGEFGLEGRLISSVCAQGFDSRQAKFATPNSLKFMGKLRQSWLIFREYNFFFRNLELKPDLKDSFIL</sequence>
<name>A0ABW7CAG8_9CYAN</name>
<organism evidence="1 2">
    <name type="scientific">Limnothrix redekei LRLZ20PSL1</name>
    <dbReference type="NCBI Taxonomy" id="3112953"/>
    <lineage>
        <taxon>Bacteria</taxon>
        <taxon>Bacillati</taxon>
        <taxon>Cyanobacteriota</taxon>
        <taxon>Cyanophyceae</taxon>
        <taxon>Pseudanabaenales</taxon>
        <taxon>Pseudanabaenaceae</taxon>
        <taxon>Limnothrix</taxon>
    </lineage>
</organism>
<keyword evidence="2" id="KW-1185">Reference proteome</keyword>
<comment type="caution">
    <text evidence="1">The sequence shown here is derived from an EMBL/GenBank/DDBJ whole genome shotgun (WGS) entry which is preliminary data.</text>
</comment>
<gene>
    <name evidence="1" type="ORF">VPK24_10970</name>
</gene>
<protein>
    <submittedName>
        <fullName evidence="1">Uncharacterized protein</fullName>
    </submittedName>
</protein>
<proteinExistence type="predicted"/>
<accession>A0ABW7CAG8</accession>
<reference evidence="2" key="1">
    <citation type="journal article" date="2024" name="Algal Res.">
        <title>Biochemical, toxicological and genomic investigation of a high-biomass producing Limnothrix strain isolated from Italian shallow drinking water reservoir.</title>
        <authorList>
            <person name="Simonazzi M."/>
            <person name="Shishido T.K."/>
            <person name="Delbaje E."/>
            <person name="Wahlsten M."/>
            <person name="Fewer D.P."/>
            <person name="Sivonen K."/>
            <person name="Pezzolesi L."/>
            <person name="Pistocchi R."/>
        </authorList>
    </citation>
    <scope>NUCLEOTIDE SEQUENCE [LARGE SCALE GENOMIC DNA]</scope>
    <source>
        <strain evidence="2">LRLZ20PSL1</strain>
    </source>
</reference>